<keyword evidence="2" id="KW-1185">Reference proteome</keyword>
<reference evidence="1" key="2">
    <citation type="submission" date="2023-06" db="EMBL/GenBank/DDBJ databases">
        <authorList>
            <person name="Ma L."/>
            <person name="Liu K.-W."/>
            <person name="Li Z."/>
            <person name="Hsiao Y.-Y."/>
            <person name="Qi Y."/>
            <person name="Fu T."/>
            <person name="Tang G."/>
            <person name="Zhang D."/>
            <person name="Sun W.-H."/>
            <person name="Liu D.-K."/>
            <person name="Li Y."/>
            <person name="Chen G.-Z."/>
            <person name="Liu X.-D."/>
            <person name="Liao X.-Y."/>
            <person name="Jiang Y.-T."/>
            <person name="Yu X."/>
            <person name="Hao Y."/>
            <person name="Huang J."/>
            <person name="Zhao X.-W."/>
            <person name="Ke S."/>
            <person name="Chen Y.-Y."/>
            <person name="Wu W.-L."/>
            <person name="Hsu J.-L."/>
            <person name="Lin Y.-F."/>
            <person name="Huang M.-D."/>
            <person name="Li C.-Y."/>
            <person name="Huang L."/>
            <person name="Wang Z.-W."/>
            <person name="Zhao X."/>
            <person name="Zhong W.-Y."/>
            <person name="Peng D.-H."/>
            <person name="Ahmad S."/>
            <person name="Lan S."/>
            <person name="Zhang J.-S."/>
            <person name="Tsai W.-C."/>
            <person name="Van De Peer Y."/>
            <person name="Liu Z.-J."/>
        </authorList>
    </citation>
    <scope>NUCLEOTIDE SEQUENCE</scope>
    <source>
        <strain evidence="1">CP</strain>
        <tissue evidence="1">Leaves</tissue>
    </source>
</reference>
<dbReference type="EMBL" id="JAUJYO010000018">
    <property type="protein sequence ID" value="KAK1290898.1"/>
    <property type="molecule type" value="Genomic_DNA"/>
</dbReference>
<organism evidence="1 2">
    <name type="scientific">Acorus calamus</name>
    <name type="common">Sweet flag</name>
    <dbReference type="NCBI Taxonomy" id="4465"/>
    <lineage>
        <taxon>Eukaryota</taxon>
        <taxon>Viridiplantae</taxon>
        <taxon>Streptophyta</taxon>
        <taxon>Embryophyta</taxon>
        <taxon>Tracheophyta</taxon>
        <taxon>Spermatophyta</taxon>
        <taxon>Magnoliopsida</taxon>
        <taxon>Liliopsida</taxon>
        <taxon>Acoraceae</taxon>
        <taxon>Acorus</taxon>
    </lineage>
</organism>
<gene>
    <name evidence="1" type="ORF">QJS10_CPB18g01239</name>
</gene>
<proteinExistence type="predicted"/>
<reference evidence="1" key="1">
    <citation type="journal article" date="2023" name="Nat. Commun.">
        <title>Diploid and tetraploid genomes of Acorus and the evolution of monocots.</title>
        <authorList>
            <person name="Ma L."/>
            <person name="Liu K.W."/>
            <person name="Li Z."/>
            <person name="Hsiao Y.Y."/>
            <person name="Qi Y."/>
            <person name="Fu T."/>
            <person name="Tang G.D."/>
            <person name="Zhang D."/>
            <person name="Sun W.H."/>
            <person name="Liu D.K."/>
            <person name="Li Y."/>
            <person name="Chen G.Z."/>
            <person name="Liu X.D."/>
            <person name="Liao X.Y."/>
            <person name="Jiang Y.T."/>
            <person name="Yu X."/>
            <person name="Hao Y."/>
            <person name="Huang J."/>
            <person name="Zhao X.W."/>
            <person name="Ke S."/>
            <person name="Chen Y.Y."/>
            <person name="Wu W.L."/>
            <person name="Hsu J.L."/>
            <person name="Lin Y.F."/>
            <person name="Huang M.D."/>
            <person name="Li C.Y."/>
            <person name="Huang L."/>
            <person name="Wang Z.W."/>
            <person name="Zhao X."/>
            <person name="Zhong W.Y."/>
            <person name="Peng D.H."/>
            <person name="Ahmad S."/>
            <person name="Lan S."/>
            <person name="Zhang J.S."/>
            <person name="Tsai W.C."/>
            <person name="Van de Peer Y."/>
            <person name="Liu Z.J."/>
        </authorList>
    </citation>
    <scope>NUCLEOTIDE SEQUENCE</scope>
    <source>
        <strain evidence="1">CP</strain>
    </source>
</reference>
<comment type="caution">
    <text evidence="1">The sequence shown here is derived from an EMBL/GenBank/DDBJ whole genome shotgun (WGS) entry which is preliminary data.</text>
</comment>
<protein>
    <submittedName>
        <fullName evidence="1">Uncharacterized protein</fullName>
    </submittedName>
</protein>
<evidence type="ECO:0000313" key="1">
    <source>
        <dbReference type="EMBL" id="KAK1290898.1"/>
    </source>
</evidence>
<evidence type="ECO:0000313" key="2">
    <source>
        <dbReference type="Proteomes" id="UP001180020"/>
    </source>
</evidence>
<sequence length="83" mass="9827">MAHPYWSSEKINLLIWQDSPGIRMEWLKRDKDELDKILCGIVTYPSRCIRYVRIFMGNSHKVKWKEEMLSLVKDDINESLSAA</sequence>
<name>A0AAV9CRP7_ACOCL</name>
<dbReference type="AlphaFoldDB" id="A0AAV9CRP7"/>
<dbReference type="Proteomes" id="UP001180020">
    <property type="component" value="Unassembled WGS sequence"/>
</dbReference>
<accession>A0AAV9CRP7</accession>